<evidence type="ECO:0000313" key="14">
    <source>
        <dbReference type="EMBL" id="SNR75846.1"/>
    </source>
</evidence>
<evidence type="ECO:0000256" key="2">
    <source>
        <dbReference type="ARBA" id="ARBA00004948"/>
    </source>
</evidence>
<protein>
    <recommendedName>
        <fullName evidence="10">Thiamine pyrimidine synthase</fullName>
    </recommendedName>
</protein>
<dbReference type="PANTHER" id="PTHR31528">
    <property type="entry name" value="4-AMINO-5-HYDROXYMETHYL-2-METHYLPYRIMIDINE PHOSPHATE SYNTHASE THI11-RELATED"/>
    <property type="match status" value="1"/>
</dbReference>
<evidence type="ECO:0000259" key="13">
    <source>
        <dbReference type="Pfam" id="PF09084"/>
    </source>
</evidence>
<comment type="catalytic activity">
    <reaction evidence="11">
        <text>N(6)-(pyridoxal phosphate)-L-lysyl-[4-amino-5-hydroxymethyl-2-methylpyrimidine phosphate synthase] + L-histidyl-[4-amino-5-hydroxymethyl-2-methylpyrimidine phosphate synthase] + 2 Fe(3+) + 4 H2O = L-lysyl-[4-amino-5-hydroxymethyl-2-methylpyrimidine phosphate synthase] + (2S)-2-amino-5-hydroxy-4-oxopentanoyl-[4-amino-5-hydroxymethyl-2-methylpyrimidine phosphate synthase] + 4-amino-2-methyl-5-(phosphooxymethyl)pyrimidine + 3-oxopropanoate + 2 Fe(2+) + 2 H(+)</text>
        <dbReference type="Rhea" id="RHEA:65756"/>
        <dbReference type="Rhea" id="RHEA-COMP:16892"/>
        <dbReference type="Rhea" id="RHEA-COMP:16893"/>
        <dbReference type="Rhea" id="RHEA-COMP:16894"/>
        <dbReference type="Rhea" id="RHEA-COMP:16895"/>
        <dbReference type="ChEBI" id="CHEBI:15377"/>
        <dbReference type="ChEBI" id="CHEBI:15378"/>
        <dbReference type="ChEBI" id="CHEBI:29033"/>
        <dbReference type="ChEBI" id="CHEBI:29034"/>
        <dbReference type="ChEBI" id="CHEBI:29969"/>
        <dbReference type="ChEBI" id="CHEBI:29979"/>
        <dbReference type="ChEBI" id="CHEBI:33190"/>
        <dbReference type="ChEBI" id="CHEBI:58354"/>
        <dbReference type="ChEBI" id="CHEBI:143915"/>
        <dbReference type="ChEBI" id="CHEBI:157692"/>
    </reaction>
    <physiologicalReaction direction="left-to-right" evidence="11">
        <dbReference type="Rhea" id="RHEA:65757"/>
    </physiologicalReaction>
</comment>
<dbReference type="EMBL" id="FZOC01000002">
    <property type="protein sequence ID" value="SNR75846.1"/>
    <property type="molecule type" value="Genomic_DNA"/>
</dbReference>
<dbReference type="Proteomes" id="UP000198324">
    <property type="component" value="Unassembled WGS sequence"/>
</dbReference>
<dbReference type="SUPFAM" id="SSF53850">
    <property type="entry name" value="Periplasmic binding protein-like II"/>
    <property type="match status" value="1"/>
</dbReference>
<feature type="domain" description="SsuA/THI5-like" evidence="13">
    <location>
        <begin position="46"/>
        <end position="259"/>
    </location>
</feature>
<feature type="chain" id="PRO_5012398869" description="Thiamine pyrimidine synthase" evidence="12">
    <location>
        <begin position="31"/>
        <end position="342"/>
    </location>
</feature>
<keyword evidence="6" id="KW-0479">Metal-binding</keyword>
<comment type="similarity">
    <text evidence="3">Belongs to the NMT1/THI5 family.</text>
</comment>
<evidence type="ECO:0000256" key="5">
    <source>
        <dbReference type="ARBA" id="ARBA00022679"/>
    </source>
</evidence>
<evidence type="ECO:0000256" key="6">
    <source>
        <dbReference type="ARBA" id="ARBA00022723"/>
    </source>
</evidence>
<comment type="function">
    <text evidence="1">Responsible for the formation of the pyrimidine heterocycle in the thiamine biosynthesis pathway. Catalyzes the formation of hydroxymethylpyrimidine phosphate (HMP-P) from histidine and pyridoxal phosphate (PLP). The protein uses PLP and the active site histidine to form HMP-P, generating an inactive enzyme. The enzyme can only undergo a single turnover, which suggests it is a suicide enzyme.</text>
</comment>
<feature type="signal peptide" evidence="12">
    <location>
        <begin position="1"/>
        <end position="30"/>
    </location>
</feature>
<dbReference type="RefSeq" id="WP_179216889.1">
    <property type="nucleotide sequence ID" value="NZ_FZOC01000002.1"/>
</dbReference>
<comment type="pathway">
    <text evidence="2">Cofactor biosynthesis; thiamine diphosphate biosynthesis.</text>
</comment>
<name>A0A238YX52_9BACT</name>
<reference evidence="14 15" key="1">
    <citation type="submission" date="2017-06" db="EMBL/GenBank/DDBJ databases">
        <authorList>
            <person name="Kim H.J."/>
            <person name="Triplett B.A."/>
        </authorList>
    </citation>
    <scope>NUCLEOTIDE SEQUENCE [LARGE SCALE GENOMIC DNA]</scope>
    <source>
        <strain evidence="14 15">DSM 13116</strain>
    </source>
</reference>
<dbReference type="InterPro" id="IPR027939">
    <property type="entry name" value="NMT1/THI5"/>
</dbReference>
<proteinExistence type="inferred from homology"/>
<evidence type="ECO:0000256" key="4">
    <source>
        <dbReference type="ARBA" id="ARBA00011738"/>
    </source>
</evidence>
<evidence type="ECO:0000256" key="9">
    <source>
        <dbReference type="ARBA" id="ARBA00023004"/>
    </source>
</evidence>
<keyword evidence="8" id="KW-0784">Thiamine biosynthesis</keyword>
<evidence type="ECO:0000256" key="10">
    <source>
        <dbReference type="ARBA" id="ARBA00033171"/>
    </source>
</evidence>
<accession>A0A238YX52</accession>
<keyword evidence="12" id="KW-0732">Signal</keyword>
<evidence type="ECO:0000313" key="15">
    <source>
        <dbReference type="Proteomes" id="UP000198324"/>
    </source>
</evidence>
<keyword evidence="15" id="KW-1185">Reference proteome</keyword>
<evidence type="ECO:0000256" key="3">
    <source>
        <dbReference type="ARBA" id="ARBA00009406"/>
    </source>
</evidence>
<keyword evidence="9" id="KW-0408">Iron</keyword>
<dbReference type="AlphaFoldDB" id="A0A238YX52"/>
<dbReference type="PANTHER" id="PTHR31528:SF1">
    <property type="entry name" value="4-AMINO-5-HYDROXYMETHYL-2-METHYLPYRIMIDINE PHOSPHATE SYNTHASE THI11-RELATED"/>
    <property type="match status" value="1"/>
</dbReference>
<dbReference type="Pfam" id="PF09084">
    <property type="entry name" value="NMT1"/>
    <property type="match status" value="1"/>
</dbReference>
<organism evidence="14 15">
    <name type="scientific">Humidesulfovibrio mexicanus</name>
    <dbReference type="NCBI Taxonomy" id="147047"/>
    <lineage>
        <taxon>Bacteria</taxon>
        <taxon>Pseudomonadati</taxon>
        <taxon>Thermodesulfobacteriota</taxon>
        <taxon>Desulfovibrionia</taxon>
        <taxon>Desulfovibrionales</taxon>
        <taxon>Desulfovibrionaceae</taxon>
        <taxon>Humidesulfovibrio</taxon>
    </lineage>
</organism>
<dbReference type="Gene3D" id="3.40.190.10">
    <property type="entry name" value="Periplasmic binding protein-like II"/>
    <property type="match status" value="2"/>
</dbReference>
<dbReference type="GO" id="GO:0046872">
    <property type="term" value="F:metal ion binding"/>
    <property type="evidence" value="ECO:0007669"/>
    <property type="project" value="UniProtKB-KW"/>
</dbReference>
<evidence type="ECO:0000256" key="11">
    <source>
        <dbReference type="ARBA" id="ARBA00048179"/>
    </source>
</evidence>
<evidence type="ECO:0000256" key="8">
    <source>
        <dbReference type="ARBA" id="ARBA00022977"/>
    </source>
</evidence>
<keyword evidence="5" id="KW-0808">Transferase</keyword>
<dbReference type="InterPro" id="IPR015168">
    <property type="entry name" value="SsuA/THI5"/>
</dbReference>
<comment type="subunit">
    <text evidence="4">Homodimer.</text>
</comment>
<dbReference type="GO" id="GO:0009228">
    <property type="term" value="P:thiamine biosynthetic process"/>
    <property type="evidence" value="ECO:0007669"/>
    <property type="project" value="UniProtKB-KW"/>
</dbReference>
<evidence type="ECO:0000256" key="12">
    <source>
        <dbReference type="SAM" id="SignalP"/>
    </source>
</evidence>
<gene>
    <name evidence="14" type="ORF">SAMN04488503_1077</name>
</gene>
<evidence type="ECO:0000256" key="7">
    <source>
        <dbReference type="ARBA" id="ARBA00022898"/>
    </source>
</evidence>
<sequence>MRKSVLPSVWCARLALALAAVLLSVSQATAAGPKRASLVLQWQPQAQFAGFYVAHEKGFYREAGVDLTLIPGGQDVVASRLLAQGQAQFATMFLATGLERHASTAGTPQAVVHLSQLVQRSALMLVTRADSGIREPRDLHGRRVSLWDNEFKLQPLALFRRLGITPVLLPQSSTMGLFLRGGVDAVSAMWYNEYHTLLAAGFEPEDLRLFFFRDLDLNYPEDGIYTLEKTLKADPALCRAVVDASLRGWRYAFDHPEEALDIVLARMREAHVPVSRVHQRFMLARMRDVMLPSAQCDAPFGELKPEDFDRVARDLAAFGTLKGAPSFAAFSRGGALVAGTAQ</sequence>
<dbReference type="GO" id="GO:0016740">
    <property type="term" value="F:transferase activity"/>
    <property type="evidence" value="ECO:0007669"/>
    <property type="project" value="UniProtKB-KW"/>
</dbReference>
<evidence type="ECO:0000256" key="1">
    <source>
        <dbReference type="ARBA" id="ARBA00003469"/>
    </source>
</evidence>
<keyword evidence="7" id="KW-0663">Pyridoxal phosphate</keyword>